<feature type="chain" id="PRO_5009582420" description="DUF4157 domain-containing protein" evidence="1">
    <location>
        <begin position="24"/>
        <end position="180"/>
    </location>
</feature>
<dbReference type="EMBL" id="MHLI01000015">
    <property type="protein sequence ID" value="OGZ05111.1"/>
    <property type="molecule type" value="Genomic_DNA"/>
</dbReference>
<proteinExistence type="predicted"/>
<dbReference type="AlphaFoldDB" id="A0A1G2CWU2"/>
<evidence type="ECO:0000256" key="1">
    <source>
        <dbReference type="SAM" id="SignalP"/>
    </source>
</evidence>
<gene>
    <name evidence="2" type="ORF">A2845_02195</name>
</gene>
<reference evidence="2 3" key="1">
    <citation type="journal article" date="2016" name="Nat. Commun.">
        <title>Thousands of microbial genomes shed light on interconnected biogeochemical processes in an aquifer system.</title>
        <authorList>
            <person name="Anantharaman K."/>
            <person name="Brown C.T."/>
            <person name="Hug L.A."/>
            <person name="Sharon I."/>
            <person name="Castelle C.J."/>
            <person name="Probst A.J."/>
            <person name="Thomas B.C."/>
            <person name="Singh A."/>
            <person name="Wilkins M.J."/>
            <person name="Karaoz U."/>
            <person name="Brodie E.L."/>
            <person name="Williams K.H."/>
            <person name="Hubbard S.S."/>
            <person name="Banfield J.F."/>
        </authorList>
    </citation>
    <scope>NUCLEOTIDE SEQUENCE [LARGE SCALE GENOMIC DNA]</scope>
</reference>
<evidence type="ECO:0000313" key="3">
    <source>
        <dbReference type="Proteomes" id="UP000177122"/>
    </source>
</evidence>
<sequence>MKIRNIMALIVTLSLFLGAPAFAKETVRYGFDEPRFTALYDDIVNWLGINTRYSIKEVGHPEMRFVDKEFLKNMICRDKGIETSECTLNVRAAYDKGVMWVGLGFDPMLVEEDKITFVHELVHHLQEQSPTKVSFACMQHIEHEAYKTELLYAKEFGLNDETNPIFVKLLSLPCRSPIDK</sequence>
<dbReference type="Proteomes" id="UP000177122">
    <property type="component" value="Unassembled WGS sequence"/>
</dbReference>
<name>A0A1G2CWU2_9BACT</name>
<evidence type="ECO:0008006" key="4">
    <source>
        <dbReference type="Google" id="ProtNLM"/>
    </source>
</evidence>
<feature type="signal peptide" evidence="1">
    <location>
        <begin position="1"/>
        <end position="23"/>
    </location>
</feature>
<keyword evidence="1" id="KW-0732">Signal</keyword>
<accession>A0A1G2CWU2</accession>
<evidence type="ECO:0000313" key="2">
    <source>
        <dbReference type="EMBL" id="OGZ05111.1"/>
    </source>
</evidence>
<protein>
    <recommendedName>
        <fullName evidence="4">DUF4157 domain-containing protein</fullName>
    </recommendedName>
</protein>
<organism evidence="2 3">
    <name type="scientific">Candidatus Lloydbacteria bacterium RIFCSPHIGHO2_01_FULL_49_22</name>
    <dbReference type="NCBI Taxonomy" id="1798658"/>
    <lineage>
        <taxon>Bacteria</taxon>
        <taxon>Candidatus Lloydiibacteriota</taxon>
    </lineage>
</organism>
<comment type="caution">
    <text evidence="2">The sequence shown here is derived from an EMBL/GenBank/DDBJ whole genome shotgun (WGS) entry which is preliminary data.</text>
</comment>